<dbReference type="PANTHER" id="PTHR43133">
    <property type="entry name" value="RNA POLYMERASE ECF-TYPE SIGMA FACTO"/>
    <property type="match status" value="1"/>
</dbReference>
<dbReference type="Pfam" id="PF08281">
    <property type="entry name" value="Sigma70_r4_2"/>
    <property type="match status" value="1"/>
</dbReference>
<feature type="domain" description="RNA polymerase sigma factor 70 region 4 type 2" evidence="4">
    <location>
        <begin position="111"/>
        <end position="154"/>
    </location>
</feature>
<reference evidence="5 8" key="2">
    <citation type="submission" date="2020-04" db="EMBL/GenBank/DDBJ databases">
        <title>Description of novel Gluconacetobacter.</title>
        <authorList>
            <person name="Sombolestani A."/>
        </authorList>
    </citation>
    <scope>NUCLEOTIDE SEQUENCE [LARGE SCALE GENOMIC DNA]</scope>
    <source>
        <strain evidence="5 8">LMG 1382</strain>
    </source>
</reference>
<dbReference type="CDD" id="cd06171">
    <property type="entry name" value="Sigma70_r4"/>
    <property type="match status" value="1"/>
</dbReference>
<evidence type="ECO:0000313" key="6">
    <source>
        <dbReference type="EMBL" id="RDI34117.1"/>
    </source>
</evidence>
<evidence type="ECO:0000256" key="3">
    <source>
        <dbReference type="ARBA" id="ARBA00023163"/>
    </source>
</evidence>
<dbReference type="Proteomes" id="UP000562982">
    <property type="component" value="Unassembled WGS sequence"/>
</dbReference>
<dbReference type="NCBIfam" id="TIGR02937">
    <property type="entry name" value="sigma70-ECF"/>
    <property type="match status" value="1"/>
</dbReference>
<keyword evidence="2" id="KW-0731">Sigma factor</keyword>
<sequence>MAEYWSLCQETWQSLSRRVRAATRRDDADDHLQTALLNYIERPEGSVQHPEAYIVRSAVNLSHNERRREQGAPVESMDWTALDGQAGDVTPLQDQIVAARERMARFQEGCAQLPERMRQVFVLNRVEKMPYRRIAAVLGVSESTVEKEMAKALIFLQSWMEH</sequence>
<evidence type="ECO:0000259" key="4">
    <source>
        <dbReference type="Pfam" id="PF08281"/>
    </source>
</evidence>
<dbReference type="InterPro" id="IPR039425">
    <property type="entry name" value="RNA_pol_sigma-70-like"/>
</dbReference>
<evidence type="ECO:0000313" key="8">
    <source>
        <dbReference type="Proteomes" id="UP000562982"/>
    </source>
</evidence>
<protein>
    <submittedName>
        <fullName evidence="6">RNA polymerase sigma-70 factor (ECF subfamily)</fullName>
    </submittedName>
    <submittedName>
        <fullName evidence="5">Sigma-70 family RNA polymerase sigma factor</fullName>
    </submittedName>
</protein>
<dbReference type="InterPro" id="IPR014284">
    <property type="entry name" value="RNA_pol_sigma-70_dom"/>
</dbReference>
<accession>A0A370FXB1</accession>
<dbReference type="AlphaFoldDB" id="A0A370FXB1"/>
<proteinExistence type="predicted"/>
<keyword evidence="3" id="KW-0804">Transcription</keyword>
<dbReference type="GO" id="GO:0016987">
    <property type="term" value="F:sigma factor activity"/>
    <property type="evidence" value="ECO:0007669"/>
    <property type="project" value="UniProtKB-KW"/>
</dbReference>
<dbReference type="Proteomes" id="UP000254958">
    <property type="component" value="Unassembled WGS sequence"/>
</dbReference>
<dbReference type="SUPFAM" id="SSF88659">
    <property type="entry name" value="Sigma3 and sigma4 domains of RNA polymerase sigma factors"/>
    <property type="match status" value="1"/>
</dbReference>
<gene>
    <name evidence="6" type="ORF">C7453_11722</name>
    <name evidence="5" type="ORF">HLH32_18040</name>
</gene>
<dbReference type="InterPro" id="IPR013324">
    <property type="entry name" value="RNA_pol_sigma_r3/r4-like"/>
</dbReference>
<dbReference type="PANTHER" id="PTHR43133:SF63">
    <property type="entry name" value="RNA POLYMERASE SIGMA FACTOR FECI-RELATED"/>
    <property type="match status" value="1"/>
</dbReference>
<keyword evidence="7" id="KW-1185">Reference proteome</keyword>
<comment type="caution">
    <text evidence="6">The sequence shown here is derived from an EMBL/GenBank/DDBJ whole genome shotgun (WGS) entry which is preliminary data.</text>
</comment>
<keyword evidence="1" id="KW-0805">Transcription regulation</keyword>
<evidence type="ECO:0000256" key="2">
    <source>
        <dbReference type="ARBA" id="ARBA00023082"/>
    </source>
</evidence>
<dbReference type="EMBL" id="JABEQI010000017">
    <property type="protein sequence ID" value="MBB2188240.1"/>
    <property type="molecule type" value="Genomic_DNA"/>
</dbReference>
<dbReference type="InterPro" id="IPR013249">
    <property type="entry name" value="RNA_pol_sigma70_r4_t2"/>
</dbReference>
<evidence type="ECO:0000313" key="7">
    <source>
        <dbReference type="Proteomes" id="UP000254958"/>
    </source>
</evidence>
<evidence type="ECO:0000313" key="5">
    <source>
        <dbReference type="EMBL" id="MBB2188240.1"/>
    </source>
</evidence>
<reference evidence="6 7" key="1">
    <citation type="submission" date="2018-07" db="EMBL/GenBank/DDBJ databases">
        <title>Genomic Encyclopedia of Type Strains, Phase IV (KMG-IV): sequencing the most valuable type-strain genomes for metagenomic binning, comparative biology and taxonomic classification.</title>
        <authorList>
            <person name="Goeker M."/>
        </authorList>
    </citation>
    <scope>NUCLEOTIDE SEQUENCE [LARGE SCALE GENOMIC DNA]</scope>
    <source>
        <strain evidence="6 7">DSM 5603</strain>
    </source>
</reference>
<name>A0A370FXB1_GLULI</name>
<dbReference type="EMBL" id="QQAW01000017">
    <property type="protein sequence ID" value="RDI34117.1"/>
    <property type="molecule type" value="Genomic_DNA"/>
</dbReference>
<dbReference type="GO" id="GO:0003677">
    <property type="term" value="F:DNA binding"/>
    <property type="evidence" value="ECO:0007669"/>
    <property type="project" value="InterPro"/>
</dbReference>
<dbReference type="Gene3D" id="1.10.10.10">
    <property type="entry name" value="Winged helix-like DNA-binding domain superfamily/Winged helix DNA-binding domain"/>
    <property type="match status" value="1"/>
</dbReference>
<dbReference type="InterPro" id="IPR036388">
    <property type="entry name" value="WH-like_DNA-bd_sf"/>
</dbReference>
<dbReference type="GO" id="GO:0006352">
    <property type="term" value="P:DNA-templated transcription initiation"/>
    <property type="evidence" value="ECO:0007669"/>
    <property type="project" value="InterPro"/>
</dbReference>
<dbReference type="OrthoDB" id="9794372at2"/>
<evidence type="ECO:0000256" key="1">
    <source>
        <dbReference type="ARBA" id="ARBA00023015"/>
    </source>
</evidence>
<organism evidence="6 7">
    <name type="scientific">Gluconacetobacter liquefaciens</name>
    <name type="common">Acetobacter liquefaciens</name>
    <dbReference type="NCBI Taxonomy" id="89584"/>
    <lineage>
        <taxon>Bacteria</taxon>
        <taxon>Pseudomonadati</taxon>
        <taxon>Pseudomonadota</taxon>
        <taxon>Alphaproteobacteria</taxon>
        <taxon>Acetobacterales</taxon>
        <taxon>Acetobacteraceae</taxon>
        <taxon>Gluconacetobacter</taxon>
    </lineage>
</organism>